<comment type="pathway">
    <text evidence="1">Protein modification; protein glycosylation.</text>
</comment>
<dbReference type="InterPro" id="IPR029063">
    <property type="entry name" value="SAM-dependent_MTases_sf"/>
</dbReference>
<dbReference type="RefSeq" id="WP_192528331.1">
    <property type="nucleotide sequence ID" value="NZ_RRZC01000019.1"/>
</dbReference>
<dbReference type="EC" id="2.4.1.255" evidence="3"/>
<keyword evidence="7 8" id="KW-0802">TPR repeat</keyword>
<feature type="domain" description="Methyltransferase FkbM" evidence="10">
    <location>
        <begin position="1015"/>
        <end position="1181"/>
    </location>
</feature>
<feature type="repeat" description="TPR" evidence="8">
    <location>
        <begin position="177"/>
        <end position="210"/>
    </location>
</feature>
<feature type="domain" description="O-GlcNAc transferase C-terminal" evidence="11">
    <location>
        <begin position="250"/>
        <end position="408"/>
    </location>
</feature>
<gene>
    <name evidence="12" type="ORF">EI163_14850</name>
</gene>
<evidence type="ECO:0000256" key="1">
    <source>
        <dbReference type="ARBA" id="ARBA00004922"/>
    </source>
</evidence>
<dbReference type="PANTHER" id="PTHR44835">
    <property type="entry name" value="UDP-N-ACETYLGLUCOSAMINE--PEPTIDE N-ACETYLGLUCOSAMINYLTRANSFERASE SPINDLY-RELATED"/>
    <property type="match status" value="1"/>
</dbReference>
<proteinExistence type="inferred from homology"/>
<feature type="domain" description="O-GlcNAc transferase C-terminal" evidence="11">
    <location>
        <begin position="434"/>
        <end position="602"/>
    </location>
</feature>
<dbReference type="Pfam" id="PF13469">
    <property type="entry name" value="Sulfotransfer_3"/>
    <property type="match status" value="1"/>
</dbReference>
<comment type="caution">
    <text evidence="12">The sequence shown here is derived from an EMBL/GenBank/DDBJ whole genome shotgun (WGS) entry which is preliminary data.</text>
</comment>
<dbReference type="InterPro" id="IPR019734">
    <property type="entry name" value="TPR_rpt"/>
</dbReference>
<evidence type="ECO:0000256" key="3">
    <source>
        <dbReference type="ARBA" id="ARBA00011970"/>
    </source>
</evidence>
<dbReference type="Proteomes" id="UP000754821">
    <property type="component" value="Unassembled WGS sequence"/>
</dbReference>
<reference evidence="12 13" key="1">
    <citation type="submission" date="2020-07" db="EMBL/GenBank/DDBJ databases">
        <title>Halophilic bacteria isolated from french cheeses.</title>
        <authorList>
            <person name="Kothe C.I."/>
            <person name="Farah-Kraiem B."/>
            <person name="Renault P."/>
            <person name="Dridi B."/>
        </authorList>
    </citation>
    <scope>NUCLEOTIDE SEQUENCE [LARGE SCALE GENOMIC DNA]</scope>
    <source>
        <strain evidence="12 13">FME16</strain>
    </source>
</reference>
<accession>A0ABR9FE89</accession>
<evidence type="ECO:0000313" key="13">
    <source>
        <dbReference type="Proteomes" id="UP000754821"/>
    </source>
</evidence>
<keyword evidence="13" id="KW-1185">Reference proteome</keyword>
<dbReference type="InterPro" id="IPR027417">
    <property type="entry name" value="P-loop_NTPase"/>
</dbReference>
<feature type="repeat" description="TPR" evidence="8">
    <location>
        <begin position="41"/>
        <end position="74"/>
    </location>
</feature>
<dbReference type="EMBL" id="RRZC01000019">
    <property type="protein sequence ID" value="MBE0404820.1"/>
    <property type="molecule type" value="Genomic_DNA"/>
</dbReference>
<dbReference type="Gene3D" id="3.40.50.150">
    <property type="entry name" value="Vaccinia Virus protein VP39"/>
    <property type="match status" value="1"/>
</dbReference>
<keyword evidence="6" id="KW-0677">Repeat</keyword>
<dbReference type="Pfam" id="PF13844">
    <property type="entry name" value="Glyco_transf_41"/>
    <property type="match status" value="2"/>
</dbReference>
<dbReference type="SUPFAM" id="SSF52540">
    <property type="entry name" value="P-loop containing nucleoside triphosphate hydrolases"/>
    <property type="match status" value="1"/>
</dbReference>
<name>A0ABR9FE89_9GAMM</name>
<evidence type="ECO:0000256" key="2">
    <source>
        <dbReference type="ARBA" id="ARBA00005386"/>
    </source>
</evidence>
<dbReference type="InterPro" id="IPR011990">
    <property type="entry name" value="TPR-like_helical_dom_sf"/>
</dbReference>
<dbReference type="NCBIfam" id="TIGR01444">
    <property type="entry name" value="fkbM_fam"/>
    <property type="match status" value="1"/>
</dbReference>
<feature type="repeat" description="TPR" evidence="8">
    <location>
        <begin position="109"/>
        <end position="142"/>
    </location>
</feature>
<dbReference type="Gene3D" id="3.40.50.2000">
    <property type="entry name" value="Glycogen Phosphorylase B"/>
    <property type="match status" value="1"/>
</dbReference>
<evidence type="ECO:0000256" key="8">
    <source>
        <dbReference type="PROSITE-ProRule" id="PRU00339"/>
    </source>
</evidence>
<feature type="compositionally biased region" description="Polar residues" evidence="9">
    <location>
        <begin position="15"/>
        <end position="25"/>
    </location>
</feature>
<dbReference type="SMART" id="SM00028">
    <property type="entry name" value="TPR"/>
    <property type="match status" value="5"/>
</dbReference>
<dbReference type="Pfam" id="PF00515">
    <property type="entry name" value="TPR_1"/>
    <property type="match status" value="1"/>
</dbReference>
<evidence type="ECO:0000256" key="6">
    <source>
        <dbReference type="ARBA" id="ARBA00022737"/>
    </source>
</evidence>
<dbReference type="Gene3D" id="3.40.50.300">
    <property type="entry name" value="P-loop containing nucleotide triphosphate hydrolases"/>
    <property type="match status" value="1"/>
</dbReference>
<dbReference type="SUPFAM" id="SSF48452">
    <property type="entry name" value="TPR-like"/>
    <property type="match status" value="1"/>
</dbReference>
<dbReference type="Pfam" id="PF13432">
    <property type="entry name" value="TPR_16"/>
    <property type="match status" value="1"/>
</dbReference>
<evidence type="ECO:0000256" key="7">
    <source>
        <dbReference type="ARBA" id="ARBA00022803"/>
    </source>
</evidence>
<dbReference type="Gene3D" id="1.25.40.10">
    <property type="entry name" value="Tetratricopeptide repeat domain"/>
    <property type="match status" value="1"/>
</dbReference>
<keyword evidence="5" id="KW-0808">Transferase</keyword>
<dbReference type="InterPro" id="IPR029489">
    <property type="entry name" value="OGT/SEC/SPY_C"/>
</dbReference>
<dbReference type="GO" id="GO:0008168">
    <property type="term" value="F:methyltransferase activity"/>
    <property type="evidence" value="ECO:0007669"/>
    <property type="project" value="UniProtKB-KW"/>
</dbReference>
<dbReference type="GO" id="GO:0032259">
    <property type="term" value="P:methylation"/>
    <property type="evidence" value="ECO:0007669"/>
    <property type="project" value="UniProtKB-KW"/>
</dbReference>
<evidence type="ECO:0000256" key="5">
    <source>
        <dbReference type="ARBA" id="ARBA00022679"/>
    </source>
</evidence>
<sequence>MSKKTSASMPRKARQNSVTGKSVPSSLHKAKKLAERQPQNAAAWKQLGAELSEAGLRQEALEALDKALMLTPNDAEALAVKGRITHQLGDPEQGLALLKEAVKRQPGFAKAQHYIGYIYYTQARYDDALTYADEACRLAPNDVDMLNTLGNVLMQKFEYSRAQKTLEKAAQLAPNNYLSWNNLGNVYNAVGDLDKGLDAYQQAHRINPLAPGPFSNIITTCHYHPHKTAEEITGLCKQWDNKFSVQTTIKSYDNLVDPQKQLRIGLISDGFRGHPVGRMITSALENVSKAQIALYLYSTNNAIDGITQRLQAASEKWMSIQPLNDEQVAEQVASDKIDILIDLAGHNAGNRVLAVSRRPAPLQVKWVGGLINTTGLSAIDYLISDSVETPEGVDEEYVEKLIRLPNDYICYVPPGGYEPEVGPLPARQNGYITLGCFNNATKLNDVVLEQWAKLMDALPNSKLMLKSMQYKSEERCQKIRETMALHGIESSRLIIEGPSSHAELLDAYNKVDISLDPWPYSGGLTTCESFLMGVPVVTLPGPTFAGRHSATHLVNAGMPELVVTCWEEYKARVIDLASDLDSLAAIRQHLRQILLASPVCNAPLFAGHFTDAMRAIWQRHCEGKPPAALTFDKAGQVTFKDESVPVEVAYAIENEAASNDFSWSLPSKIITLDNGAALLRQQGVEGLRQLKAFGIVAFDPASHVQNADQFQGSDDIQVFPHTALGDGKPATLYACLDETLSSTLEPLPEPTGNEALATQVLAKLPISTITLDSIEGLESLDWLILDGLNDAVAILENGEASLSETLAIQVRIVFQPTHYRQPNLAEIQHWMSRHGFRFYRFNNTQHTSQLPDSVPSALRQATELQSADALFLPSHARMSTLSDQQRIKLAFLLHTVYGIKDMAYHVLAGADTEKAEQYLFTEKLLESSTDDSASNNLDEAASEMACSSVSQRQPVADNISQDIDALLSSDTVFQQKSVDKAAGNDAKPVSTPTSAQTNKKTTNLWELEEPIQVVDVGANPIDGTPPYAGLLKRGLVSLVGFEPQKEALQKLLEMKGPNETYLPHAVGTGERTKLYICQASGMTSTLKPNNQVLDHFQGYPIWGKVKSIEEIDTVRLDDVAQIQNIDWLKIDIQGGELNVFKNAENKLKNALVIQTEVNFIQLYENQPLFAEIDQWMRANGFMLHTLLEQRRRLYAPMKINGGIHQGINQLTTADAVYVKDINRVTELTEDEVKKMAFILHEAYGSYDFSLRLIKTFLVDSFENEYVKKVNKQLPLVVNKNVDFSLQHCFVVGCGHTGTTLIATILGENDAIYSIKRETGWFLDNQDIDSDLYKEELLARGLCSDWLCEKTPRHVYCYEKIMARFTDAKFIVMTREAKDVVASIKNRTGDFSQALNRWLNDSKKSLEVSRQKNSLLIHYEDVVIDTENTIQKMCDFLGVPFSQAMLNYHESKKDWFGVHPQKTDGKGEQAHLERRAWQMQQPIQDRRGIWKDILTKEEAETVDEASRKIMLELERISKP</sequence>
<feature type="region of interest" description="Disordered" evidence="9">
    <location>
        <begin position="929"/>
        <end position="949"/>
    </location>
</feature>
<dbReference type="InterPro" id="IPR006342">
    <property type="entry name" value="FkbM_mtfrase"/>
</dbReference>
<organism evidence="12 13">
    <name type="scientific">Halomonas citrativorans</name>
    <dbReference type="NCBI Taxonomy" id="2742612"/>
    <lineage>
        <taxon>Bacteria</taxon>
        <taxon>Pseudomonadati</taxon>
        <taxon>Pseudomonadota</taxon>
        <taxon>Gammaproteobacteria</taxon>
        <taxon>Oceanospirillales</taxon>
        <taxon>Halomonadaceae</taxon>
        <taxon>Halomonas</taxon>
    </lineage>
</organism>
<feature type="region of interest" description="Disordered" evidence="9">
    <location>
        <begin position="1"/>
        <end position="39"/>
    </location>
</feature>
<dbReference type="InterPro" id="IPR051939">
    <property type="entry name" value="Glycosyltr_41/O-GlcNAc_trsf"/>
</dbReference>
<dbReference type="Gene3D" id="3.40.50.11380">
    <property type="match status" value="1"/>
</dbReference>
<protein>
    <recommendedName>
        <fullName evidence="3">protein O-GlcNAc transferase</fullName>
        <ecNumber evidence="3">2.4.1.255</ecNumber>
    </recommendedName>
</protein>
<dbReference type="PANTHER" id="PTHR44835:SF1">
    <property type="entry name" value="PROTEIN O-GLCNAC TRANSFERASE"/>
    <property type="match status" value="1"/>
</dbReference>
<keyword evidence="12" id="KW-0489">Methyltransferase</keyword>
<comment type="similarity">
    <text evidence="2">Belongs to the glycosyltransferase 41 family. O-GlcNAc transferase subfamily.</text>
</comment>
<evidence type="ECO:0000259" key="11">
    <source>
        <dbReference type="Pfam" id="PF13844"/>
    </source>
</evidence>
<keyword evidence="4" id="KW-0328">Glycosyltransferase</keyword>
<evidence type="ECO:0000313" key="12">
    <source>
        <dbReference type="EMBL" id="MBE0404820.1"/>
    </source>
</evidence>
<dbReference type="SUPFAM" id="SSF53335">
    <property type="entry name" value="S-adenosyl-L-methionine-dependent methyltransferases"/>
    <property type="match status" value="1"/>
</dbReference>
<evidence type="ECO:0000256" key="9">
    <source>
        <dbReference type="SAM" id="MobiDB-lite"/>
    </source>
</evidence>
<dbReference type="Pfam" id="PF05050">
    <property type="entry name" value="Methyltransf_21"/>
    <property type="match status" value="1"/>
</dbReference>
<evidence type="ECO:0000259" key="10">
    <source>
        <dbReference type="Pfam" id="PF05050"/>
    </source>
</evidence>
<dbReference type="SUPFAM" id="SSF53756">
    <property type="entry name" value="UDP-Glycosyltransferase/glycogen phosphorylase"/>
    <property type="match status" value="1"/>
</dbReference>
<dbReference type="Pfam" id="PF13181">
    <property type="entry name" value="TPR_8"/>
    <property type="match status" value="1"/>
</dbReference>
<feature type="repeat" description="TPR" evidence="8">
    <location>
        <begin position="143"/>
        <end position="176"/>
    </location>
</feature>
<evidence type="ECO:0000256" key="4">
    <source>
        <dbReference type="ARBA" id="ARBA00022676"/>
    </source>
</evidence>
<dbReference type="PROSITE" id="PS50005">
    <property type="entry name" value="TPR"/>
    <property type="match status" value="4"/>
</dbReference>